<name>A0A1Y2C227_9FUNG</name>
<evidence type="ECO:0000256" key="8">
    <source>
        <dbReference type="SAM" id="SignalP"/>
    </source>
</evidence>
<dbReference type="STRING" id="329046.A0A1Y2C227"/>
<dbReference type="OrthoDB" id="432292at2759"/>
<feature type="domain" description="Ribophorin II C-terminal" evidence="9">
    <location>
        <begin position="168"/>
        <end position="270"/>
    </location>
</feature>
<feature type="transmembrane region" description="Helical" evidence="7">
    <location>
        <begin position="243"/>
        <end position="264"/>
    </location>
</feature>
<dbReference type="AlphaFoldDB" id="A0A1Y2C227"/>
<dbReference type="InterPro" id="IPR056790">
    <property type="entry name" value="Ribophorin_II_C"/>
</dbReference>
<feature type="transmembrane region" description="Helical" evidence="7">
    <location>
        <begin position="214"/>
        <end position="237"/>
    </location>
</feature>
<comment type="subcellular location">
    <subcellularLocation>
        <location evidence="1">Endoplasmic reticulum membrane</location>
        <topology evidence="1">Multi-pass membrane protein</topology>
    </subcellularLocation>
</comment>
<accession>A0A1Y2C227</accession>
<dbReference type="GO" id="GO:0006487">
    <property type="term" value="P:protein N-linked glycosylation"/>
    <property type="evidence" value="ECO:0007669"/>
    <property type="project" value="TreeGrafter"/>
</dbReference>
<feature type="signal peptide" evidence="8">
    <location>
        <begin position="1"/>
        <end position="19"/>
    </location>
</feature>
<dbReference type="Pfam" id="PF25147">
    <property type="entry name" value="Ribophorin_II_C"/>
    <property type="match status" value="1"/>
</dbReference>
<organism evidence="10 11">
    <name type="scientific">Rhizoclosmatium globosum</name>
    <dbReference type="NCBI Taxonomy" id="329046"/>
    <lineage>
        <taxon>Eukaryota</taxon>
        <taxon>Fungi</taxon>
        <taxon>Fungi incertae sedis</taxon>
        <taxon>Chytridiomycota</taxon>
        <taxon>Chytridiomycota incertae sedis</taxon>
        <taxon>Chytridiomycetes</taxon>
        <taxon>Chytridiales</taxon>
        <taxon>Chytriomycetaceae</taxon>
        <taxon>Rhizoclosmatium</taxon>
    </lineage>
</organism>
<comment type="caution">
    <text evidence="10">The sequence shown here is derived from an EMBL/GenBank/DDBJ whole genome shotgun (WGS) entry which is preliminary data.</text>
</comment>
<evidence type="ECO:0000256" key="3">
    <source>
        <dbReference type="ARBA" id="ARBA00022729"/>
    </source>
</evidence>
<keyword evidence="4" id="KW-0256">Endoplasmic reticulum</keyword>
<evidence type="ECO:0000256" key="5">
    <source>
        <dbReference type="ARBA" id="ARBA00022989"/>
    </source>
</evidence>
<evidence type="ECO:0000256" key="4">
    <source>
        <dbReference type="ARBA" id="ARBA00022824"/>
    </source>
</evidence>
<evidence type="ECO:0000256" key="2">
    <source>
        <dbReference type="ARBA" id="ARBA00022692"/>
    </source>
</evidence>
<reference evidence="10 11" key="1">
    <citation type="submission" date="2016-07" db="EMBL/GenBank/DDBJ databases">
        <title>Pervasive Adenine N6-methylation of Active Genes in Fungi.</title>
        <authorList>
            <consortium name="DOE Joint Genome Institute"/>
            <person name="Mondo S.J."/>
            <person name="Dannebaum R.O."/>
            <person name="Kuo R.C."/>
            <person name="Labutti K."/>
            <person name="Haridas S."/>
            <person name="Kuo A."/>
            <person name="Salamov A."/>
            <person name="Ahrendt S.R."/>
            <person name="Lipzen A."/>
            <person name="Sullivan W."/>
            <person name="Andreopoulos W.B."/>
            <person name="Clum A."/>
            <person name="Lindquist E."/>
            <person name="Daum C."/>
            <person name="Ramamoorthy G.K."/>
            <person name="Gryganskyi A."/>
            <person name="Culley D."/>
            <person name="Magnuson J.K."/>
            <person name="James T.Y."/>
            <person name="O'Malley M.A."/>
            <person name="Stajich J.E."/>
            <person name="Spatafora J.W."/>
            <person name="Visel A."/>
            <person name="Grigoriev I.V."/>
        </authorList>
    </citation>
    <scope>NUCLEOTIDE SEQUENCE [LARGE SCALE GENOMIC DNA]</scope>
    <source>
        <strain evidence="10 11">JEL800</strain>
    </source>
</reference>
<evidence type="ECO:0000256" key="7">
    <source>
        <dbReference type="SAM" id="Phobius"/>
    </source>
</evidence>
<keyword evidence="11" id="KW-1185">Reference proteome</keyword>
<keyword evidence="6 7" id="KW-0472">Membrane</keyword>
<dbReference type="GO" id="GO:0008250">
    <property type="term" value="C:oligosaccharyltransferase complex"/>
    <property type="evidence" value="ECO:0007669"/>
    <property type="project" value="InterPro"/>
</dbReference>
<evidence type="ECO:0000256" key="1">
    <source>
        <dbReference type="ARBA" id="ARBA00004477"/>
    </source>
</evidence>
<evidence type="ECO:0000256" key="6">
    <source>
        <dbReference type="ARBA" id="ARBA00023136"/>
    </source>
</evidence>
<dbReference type="PANTHER" id="PTHR12640">
    <property type="entry name" value="RIBOPHORIN II"/>
    <property type="match status" value="1"/>
</dbReference>
<keyword evidence="3 8" id="KW-0732">Signal</keyword>
<dbReference type="EMBL" id="MCGO01000033">
    <property type="protein sequence ID" value="ORY41061.1"/>
    <property type="molecule type" value="Genomic_DNA"/>
</dbReference>
<evidence type="ECO:0000313" key="10">
    <source>
        <dbReference type="EMBL" id="ORY41061.1"/>
    </source>
</evidence>
<proteinExistence type="predicted"/>
<keyword evidence="2 7" id="KW-0812">Transmembrane</keyword>
<keyword evidence="5 7" id="KW-1133">Transmembrane helix</keyword>
<dbReference type="InterPro" id="IPR008814">
    <property type="entry name" value="Swp1"/>
</dbReference>
<dbReference type="UniPathway" id="UPA00378"/>
<protein>
    <recommendedName>
        <fullName evidence="9">Ribophorin II C-terminal domain-containing protein</fullName>
    </recommendedName>
</protein>
<dbReference type="PANTHER" id="PTHR12640:SF0">
    <property type="entry name" value="DOLICHYL-DIPHOSPHOOLIGOSACCHARIDE--PROTEIN GLYCOSYLTRANSFERASE SUBUNIT 2"/>
    <property type="match status" value="1"/>
</dbReference>
<sequence>MSKILALLTLLLSALVASAALTTKAIVIGRDGGQVSSVSVKSPKTLAKPVIVGEDELLALGVVSDEENDVVFAHFAHTELKDVEASFPFEAKGGKHELQLDFIKKNTFIYAQIKQHPGLYTVTLLSRATKESVKLGQVKFEFRATGPSYHVLGSTETFEPVNEIYHQFRQPEKMPPAIVSYAFAAAVVGAPWALLIILWSALKVNVSNISASGASLFWGPAFLLSLTASCVFFYVYWVQLNLFQLFGYGSVIWSVMGLLGRQALVARANVRLKEAKKGN</sequence>
<feature type="chain" id="PRO_5044300036" description="Ribophorin II C-terminal domain-containing protein" evidence="8">
    <location>
        <begin position="20"/>
        <end position="279"/>
    </location>
</feature>
<evidence type="ECO:0000259" key="9">
    <source>
        <dbReference type="Pfam" id="PF25147"/>
    </source>
</evidence>
<gene>
    <name evidence="10" type="ORF">BCR33DRAFT_767796</name>
</gene>
<evidence type="ECO:0000313" key="11">
    <source>
        <dbReference type="Proteomes" id="UP000193642"/>
    </source>
</evidence>
<feature type="transmembrane region" description="Helical" evidence="7">
    <location>
        <begin position="178"/>
        <end position="202"/>
    </location>
</feature>
<dbReference type="Proteomes" id="UP000193642">
    <property type="component" value="Unassembled WGS sequence"/>
</dbReference>